<dbReference type="Proteomes" id="UP000736672">
    <property type="component" value="Unassembled WGS sequence"/>
</dbReference>
<evidence type="ECO:0000313" key="3">
    <source>
        <dbReference type="EMBL" id="KAH7265805.1"/>
    </source>
</evidence>
<dbReference type="Gene3D" id="4.10.240.10">
    <property type="entry name" value="Zn(2)-C6 fungal-type DNA-binding domain"/>
    <property type="match status" value="1"/>
</dbReference>
<dbReference type="InterPro" id="IPR053181">
    <property type="entry name" value="EcdB-like_regulator"/>
</dbReference>
<proteinExistence type="predicted"/>
<gene>
    <name evidence="3" type="ORF">B0J15DRAFT_234733</name>
</gene>
<accession>A0A9P9HYD2</accession>
<feature type="domain" description="Zn(2)-C6 fungal-type" evidence="2">
    <location>
        <begin position="12"/>
        <end position="42"/>
    </location>
</feature>
<name>A0A9P9HYD2_FUSSL</name>
<sequence length="590" mass="64981">MHSPKRRRAAVACNYCRKRKRKCDGGRPACSLCEEVGNSCEYREVEPPRNASVPLDQLNGILGRLEALERRADGSTADQSDSSRQHAASTPFILGEDFGLGSAETPDVAPSLAPTPLNSAGLNTTMAIPLSHSTTTGSLLRSAPARALLGDYPQDIFLHVELGRSVPASLSLTPKPLNQVEIPAVSRNEADELMHKFFKLVHRFYPILDEDEFRRTYDDVFTQGLAPNLATAVVLIVLALGSVSDADYDGSTSWEPGSRFSSPAVSILLTVGLESFGGSLLLPQSLYLAAIYYSFLARPLPAWRLVHMASTEVQHYWIRKLGLLNDAQVSAKGQLILRLCWAIFILECDIVAEHHFPRSGIDNVVEQLPFPGFGNSPEPPMLRWLANISSRRLLNRIHYVPYDTYQGATTSMDSSSCAPTSQFGISQELNRQLHAWYDLLPPAIKPNLDHDEHCLDDSILLMRFHAAGDIIHRPFLLQLCALPSGETPPDVRMVENAKTCLYHCRGYLGAVQGVLRKPSASLEIFTHSTMAVVLLLTFASFSPALAPDLQDVKELQAQGASILQNWSFPESSIETMLSIVRTVRVKCLGR</sequence>
<dbReference type="GO" id="GO:0008270">
    <property type="term" value="F:zinc ion binding"/>
    <property type="evidence" value="ECO:0007669"/>
    <property type="project" value="InterPro"/>
</dbReference>
<dbReference type="InterPro" id="IPR036864">
    <property type="entry name" value="Zn2-C6_fun-type_DNA-bd_sf"/>
</dbReference>
<protein>
    <recommendedName>
        <fullName evidence="2">Zn(2)-C6 fungal-type domain-containing protein</fullName>
    </recommendedName>
</protein>
<evidence type="ECO:0000259" key="2">
    <source>
        <dbReference type="PROSITE" id="PS50048"/>
    </source>
</evidence>
<dbReference type="PANTHER" id="PTHR47785">
    <property type="entry name" value="ZN(II)2CYS6 TRANSCRIPTION FACTOR (EUROFUNG)-RELATED-RELATED"/>
    <property type="match status" value="1"/>
</dbReference>
<reference evidence="3" key="1">
    <citation type="journal article" date="2021" name="Nat. Commun.">
        <title>Genetic determinants of endophytism in the Arabidopsis root mycobiome.</title>
        <authorList>
            <person name="Mesny F."/>
            <person name="Miyauchi S."/>
            <person name="Thiergart T."/>
            <person name="Pickel B."/>
            <person name="Atanasova L."/>
            <person name="Karlsson M."/>
            <person name="Huettel B."/>
            <person name="Barry K.W."/>
            <person name="Haridas S."/>
            <person name="Chen C."/>
            <person name="Bauer D."/>
            <person name="Andreopoulos W."/>
            <person name="Pangilinan J."/>
            <person name="LaButti K."/>
            <person name="Riley R."/>
            <person name="Lipzen A."/>
            <person name="Clum A."/>
            <person name="Drula E."/>
            <person name="Henrissat B."/>
            <person name="Kohler A."/>
            <person name="Grigoriev I.V."/>
            <person name="Martin F.M."/>
            <person name="Hacquard S."/>
        </authorList>
    </citation>
    <scope>NUCLEOTIDE SEQUENCE</scope>
    <source>
        <strain evidence="3">FSSC 5 MPI-SDFR-AT-0091</strain>
    </source>
</reference>
<dbReference type="GO" id="GO:0000981">
    <property type="term" value="F:DNA-binding transcription factor activity, RNA polymerase II-specific"/>
    <property type="evidence" value="ECO:0007669"/>
    <property type="project" value="InterPro"/>
</dbReference>
<organism evidence="3 4">
    <name type="scientific">Fusarium solani</name>
    <name type="common">Filamentous fungus</name>
    <dbReference type="NCBI Taxonomy" id="169388"/>
    <lineage>
        <taxon>Eukaryota</taxon>
        <taxon>Fungi</taxon>
        <taxon>Dikarya</taxon>
        <taxon>Ascomycota</taxon>
        <taxon>Pezizomycotina</taxon>
        <taxon>Sordariomycetes</taxon>
        <taxon>Hypocreomycetidae</taxon>
        <taxon>Hypocreales</taxon>
        <taxon>Nectriaceae</taxon>
        <taxon>Fusarium</taxon>
        <taxon>Fusarium solani species complex</taxon>
    </lineage>
</organism>
<comment type="caution">
    <text evidence="3">The sequence shown here is derived from an EMBL/GenBank/DDBJ whole genome shotgun (WGS) entry which is preliminary data.</text>
</comment>
<dbReference type="EMBL" id="JAGTJS010000006">
    <property type="protein sequence ID" value="KAH7265805.1"/>
    <property type="molecule type" value="Genomic_DNA"/>
</dbReference>
<keyword evidence="1" id="KW-0539">Nucleus</keyword>
<evidence type="ECO:0000256" key="1">
    <source>
        <dbReference type="ARBA" id="ARBA00023242"/>
    </source>
</evidence>
<dbReference type="SMART" id="SM00066">
    <property type="entry name" value="GAL4"/>
    <property type="match status" value="1"/>
</dbReference>
<dbReference type="CDD" id="cd00067">
    <property type="entry name" value="GAL4"/>
    <property type="match status" value="1"/>
</dbReference>
<evidence type="ECO:0000313" key="4">
    <source>
        <dbReference type="Proteomes" id="UP000736672"/>
    </source>
</evidence>
<dbReference type="Pfam" id="PF00172">
    <property type="entry name" value="Zn_clus"/>
    <property type="match status" value="1"/>
</dbReference>
<dbReference type="AlphaFoldDB" id="A0A9P9HYD2"/>
<dbReference type="CDD" id="cd12148">
    <property type="entry name" value="fungal_TF_MHR"/>
    <property type="match status" value="1"/>
</dbReference>
<dbReference type="SUPFAM" id="SSF57701">
    <property type="entry name" value="Zn2/Cys6 DNA-binding domain"/>
    <property type="match status" value="1"/>
</dbReference>
<dbReference type="PROSITE" id="PS00463">
    <property type="entry name" value="ZN2_CY6_FUNGAL_1"/>
    <property type="match status" value="1"/>
</dbReference>
<dbReference type="InterPro" id="IPR001138">
    <property type="entry name" value="Zn2Cys6_DnaBD"/>
</dbReference>
<dbReference type="OrthoDB" id="4685598at2759"/>
<keyword evidence="4" id="KW-1185">Reference proteome</keyword>
<dbReference type="PROSITE" id="PS50048">
    <property type="entry name" value="ZN2_CY6_FUNGAL_2"/>
    <property type="match status" value="1"/>
</dbReference>